<dbReference type="AlphaFoldDB" id="A0AAU7ECS7"/>
<dbReference type="InterPro" id="IPR052637">
    <property type="entry name" value="KLHDC3-like"/>
</dbReference>
<dbReference type="PANTHER" id="PTHR46461:SF4">
    <property type="entry name" value="LEUCINE-ZIPPER-LIKE TRANSCRIPTIONAL REGULATOR 1"/>
    <property type="match status" value="1"/>
</dbReference>
<dbReference type="SUPFAM" id="SSF117281">
    <property type="entry name" value="Kelch motif"/>
    <property type="match status" value="1"/>
</dbReference>
<dbReference type="KEGG" id="mlil:QLS71_014155"/>
<dbReference type="GO" id="GO:0005737">
    <property type="term" value="C:cytoplasm"/>
    <property type="evidence" value="ECO:0007669"/>
    <property type="project" value="TreeGrafter"/>
</dbReference>
<reference evidence="2" key="1">
    <citation type="submission" date="2024-04" db="EMBL/GenBank/DDBJ databases">
        <title>Mariniflexile litorale, isolated from the shallow sediments of the Sea of Japan.</title>
        <authorList>
            <person name="Romanenko L."/>
            <person name="Isaeva M."/>
        </authorList>
    </citation>
    <scope>NUCLEOTIDE SEQUENCE [LARGE SCALE GENOMIC DNA]</scope>
    <source>
        <strain evidence="2">KMM 9835</strain>
    </source>
</reference>
<name>A0AAU7ECS7_9FLAO</name>
<dbReference type="Gene3D" id="2.120.10.80">
    <property type="entry name" value="Kelch-type beta propeller"/>
    <property type="match status" value="2"/>
</dbReference>
<dbReference type="RefSeq" id="WP_308993360.1">
    <property type="nucleotide sequence ID" value="NZ_CP155618.1"/>
</dbReference>
<dbReference type="GO" id="GO:0003682">
    <property type="term" value="F:chromatin binding"/>
    <property type="evidence" value="ECO:0007669"/>
    <property type="project" value="InterPro"/>
</dbReference>
<evidence type="ECO:0000313" key="3">
    <source>
        <dbReference type="Proteomes" id="UP001224325"/>
    </source>
</evidence>
<keyword evidence="3" id="KW-1185">Reference proteome</keyword>
<feature type="signal peptide" evidence="1">
    <location>
        <begin position="1"/>
        <end position="21"/>
    </location>
</feature>
<dbReference type="Proteomes" id="UP001224325">
    <property type="component" value="Chromosome"/>
</dbReference>
<dbReference type="PANTHER" id="PTHR46461">
    <property type="entry name" value="KELCH DOMAIN-CONTAINING PROTEIN 3"/>
    <property type="match status" value="1"/>
</dbReference>
<dbReference type="EMBL" id="CP155618">
    <property type="protein sequence ID" value="XBL13455.1"/>
    <property type="molecule type" value="Genomic_DNA"/>
</dbReference>
<dbReference type="InterPro" id="IPR006652">
    <property type="entry name" value="Kelch_1"/>
</dbReference>
<dbReference type="InterPro" id="IPR015915">
    <property type="entry name" value="Kelch-typ_b-propeller"/>
</dbReference>
<sequence length="339" mass="38018">MKILILSLYSVVLFLIFTSCSNDGNKNKDDTKDFTLSFNVETNQDQMGDFSHNKMVVFNNEVWSVGGLNDYNTSTNSDVWKSTNGVNWVSVTSDEFPNRVGHTLTVFDNKMWVIGGFTENDSGTYEALSDVWYSSDGENWTLATNDIIGTSTIGFHSTIAFDNKLYLIKDGYYESAPGCTVWSSSDGMSWARETDNAFPYRDDFSVTVFNNEIYVTGGSWGSNFFNEIWKSSDGINWTQVSTSGTIFSPRASNAFLVYENKLWVFGGRNGNAIITGMGLWYSNNGEEWFRYEPLPAEDGLYDFAALNYNNAIWVFGGLRQEPSSVIANRVGTINTITQD</sequence>
<organism evidence="2 3">
    <name type="scientific">Mariniflexile litorale</name>
    <dbReference type="NCBI Taxonomy" id="3045158"/>
    <lineage>
        <taxon>Bacteria</taxon>
        <taxon>Pseudomonadati</taxon>
        <taxon>Bacteroidota</taxon>
        <taxon>Flavobacteriia</taxon>
        <taxon>Flavobacteriales</taxon>
        <taxon>Flavobacteriaceae</taxon>
        <taxon>Mariniflexile</taxon>
    </lineage>
</organism>
<protein>
    <submittedName>
        <fullName evidence="2">Kelch repeat-containing protein</fullName>
    </submittedName>
</protein>
<gene>
    <name evidence="2" type="ORF">QLS71_014155</name>
</gene>
<keyword evidence="1" id="KW-0732">Signal</keyword>
<dbReference type="PROSITE" id="PS51257">
    <property type="entry name" value="PROKAR_LIPOPROTEIN"/>
    <property type="match status" value="1"/>
</dbReference>
<feature type="chain" id="PRO_5043851321" evidence="1">
    <location>
        <begin position="22"/>
        <end position="339"/>
    </location>
</feature>
<evidence type="ECO:0000313" key="2">
    <source>
        <dbReference type="EMBL" id="XBL13455.1"/>
    </source>
</evidence>
<proteinExistence type="predicted"/>
<evidence type="ECO:0000256" key="1">
    <source>
        <dbReference type="SAM" id="SignalP"/>
    </source>
</evidence>
<dbReference type="Pfam" id="PF01344">
    <property type="entry name" value="Kelch_1"/>
    <property type="match status" value="2"/>
</dbReference>
<accession>A0AAU7ECS7</accession>